<dbReference type="GO" id="GO:0051083">
    <property type="term" value="P:'de novo' cotranslational protein folding"/>
    <property type="evidence" value="ECO:0007669"/>
    <property type="project" value="TreeGrafter"/>
</dbReference>
<dbReference type="GO" id="GO:0043335">
    <property type="term" value="P:protein unfolding"/>
    <property type="evidence" value="ECO:0007669"/>
    <property type="project" value="TreeGrafter"/>
</dbReference>
<keyword evidence="6" id="KW-0413">Isomerase</keyword>
<dbReference type="PANTHER" id="PTHR30560:SF3">
    <property type="entry name" value="TRIGGER FACTOR-LIKE PROTEIN TIG, CHLOROPLASTIC"/>
    <property type="match status" value="1"/>
</dbReference>
<dbReference type="EMBL" id="CAFBNE010000110">
    <property type="protein sequence ID" value="CAB4965414.1"/>
    <property type="molecule type" value="Genomic_DNA"/>
</dbReference>
<dbReference type="SUPFAM" id="SSF54534">
    <property type="entry name" value="FKBP-like"/>
    <property type="match status" value="1"/>
</dbReference>
<dbReference type="InterPro" id="IPR027304">
    <property type="entry name" value="Trigger_fact/SurA_dom_sf"/>
</dbReference>
<feature type="domain" description="Trigger factor C-terminal" evidence="9">
    <location>
        <begin position="259"/>
        <end position="402"/>
    </location>
</feature>
<dbReference type="InterPro" id="IPR046357">
    <property type="entry name" value="PPIase_dom_sf"/>
</dbReference>
<evidence type="ECO:0000259" key="7">
    <source>
        <dbReference type="Pfam" id="PF00254"/>
    </source>
</evidence>
<proteinExistence type="inferred from homology"/>
<comment type="similarity">
    <text evidence="2">Belongs to the FKBP-type PPIase family. Tig subfamily.</text>
</comment>
<dbReference type="Gene3D" id="3.10.50.40">
    <property type="match status" value="1"/>
</dbReference>
<evidence type="ECO:0000256" key="5">
    <source>
        <dbReference type="ARBA" id="ARBA00023186"/>
    </source>
</evidence>
<dbReference type="InterPro" id="IPR036611">
    <property type="entry name" value="Trigger_fac_ribosome-bd_sf"/>
</dbReference>
<dbReference type="AlphaFoldDB" id="A0A6J7LI79"/>
<organism evidence="10">
    <name type="scientific">freshwater metagenome</name>
    <dbReference type="NCBI Taxonomy" id="449393"/>
    <lineage>
        <taxon>unclassified sequences</taxon>
        <taxon>metagenomes</taxon>
        <taxon>ecological metagenomes</taxon>
    </lineage>
</organism>
<dbReference type="InterPro" id="IPR001179">
    <property type="entry name" value="PPIase_FKBP_dom"/>
</dbReference>
<dbReference type="GO" id="GO:0003755">
    <property type="term" value="F:peptidyl-prolyl cis-trans isomerase activity"/>
    <property type="evidence" value="ECO:0007669"/>
    <property type="project" value="UniProtKB-KW"/>
</dbReference>
<dbReference type="Pfam" id="PF00254">
    <property type="entry name" value="FKBP_C"/>
    <property type="match status" value="1"/>
</dbReference>
<dbReference type="PANTHER" id="PTHR30560">
    <property type="entry name" value="TRIGGER FACTOR CHAPERONE AND PEPTIDYL-PROLYL CIS/TRANS ISOMERASE"/>
    <property type="match status" value="1"/>
</dbReference>
<feature type="domain" description="PPIase FKBP-type" evidence="7">
    <location>
        <begin position="157"/>
        <end position="220"/>
    </location>
</feature>
<evidence type="ECO:0000259" key="9">
    <source>
        <dbReference type="Pfam" id="PF05698"/>
    </source>
</evidence>
<comment type="catalytic activity">
    <reaction evidence="1">
        <text>[protein]-peptidylproline (omega=180) = [protein]-peptidylproline (omega=0)</text>
        <dbReference type="Rhea" id="RHEA:16237"/>
        <dbReference type="Rhea" id="RHEA-COMP:10747"/>
        <dbReference type="Rhea" id="RHEA-COMP:10748"/>
        <dbReference type="ChEBI" id="CHEBI:83833"/>
        <dbReference type="ChEBI" id="CHEBI:83834"/>
        <dbReference type="EC" id="5.2.1.8"/>
    </reaction>
</comment>
<dbReference type="Pfam" id="PF05698">
    <property type="entry name" value="Trigger_C"/>
    <property type="match status" value="1"/>
</dbReference>
<dbReference type="EC" id="5.2.1.8" evidence="3"/>
<sequence>MKSDVETLSPTRVKLTVEVPFDEMQPSLDAAYARIAKQVSIPGFRKGKVPARVIEQRFGRGAVLDEAVNDAIPKAYEEALRTHEVVPVGRPEVEVTEIEDGKHLAFTAEVDVRPEFDLPDFASLRVEVANAEPQEEDIQIQVDNLRSRFASLKEVDRAAADGDLLLVDISGFTADDDPIEDLTGNAMSYELGTDGMLPGFDDAVRGAVKDEVRRFIFTPENGDWTGVPLTVSVVVQAVRERELPALDDDFAQMASEFDTVAELRDDLTKRLVRLKRLEQGAEARNKVLEVLLERVDIPLPESVIADEVASHFEDGHDSGEEHRAEVEQQARANLKSQFVLDKVAEAAEVSVGESELSAWLVQQAPRYGMAPDAFAQALVEAGQVPMAIQDIRRAKSLATVLEQATVVDADGNVVDLKALDAELNQLPEMGNMMTTEMVEEES</sequence>
<dbReference type="GO" id="GO:0043022">
    <property type="term" value="F:ribosome binding"/>
    <property type="evidence" value="ECO:0007669"/>
    <property type="project" value="TreeGrafter"/>
</dbReference>
<evidence type="ECO:0000256" key="6">
    <source>
        <dbReference type="ARBA" id="ARBA00023235"/>
    </source>
</evidence>
<dbReference type="Pfam" id="PF05697">
    <property type="entry name" value="Trigger_N"/>
    <property type="match status" value="1"/>
</dbReference>
<dbReference type="InterPro" id="IPR008880">
    <property type="entry name" value="Trigger_fac_C"/>
</dbReference>
<dbReference type="InterPro" id="IPR037041">
    <property type="entry name" value="Trigger_fac_C_sf"/>
</dbReference>
<gene>
    <name evidence="10" type="ORF">UFOPK3772_02654</name>
</gene>
<dbReference type="Gene3D" id="3.30.70.1050">
    <property type="entry name" value="Trigger factor ribosome-binding domain"/>
    <property type="match status" value="1"/>
</dbReference>
<evidence type="ECO:0000256" key="1">
    <source>
        <dbReference type="ARBA" id="ARBA00000971"/>
    </source>
</evidence>
<keyword evidence="4" id="KW-0697">Rotamase</keyword>
<feature type="domain" description="Trigger factor ribosome-binding bacterial" evidence="8">
    <location>
        <begin position="1"/>
        <end position="145"/>
    </location>
</feature>
<dbReference type="Gene3D" id="1.10.3120.10">
    <property type="entry name" value="Trigger factor, C-terminal domain"/>
    <property type="match status" value="1"/>
</dbReference>
<name>A0A6J7LI79_9ZZZZ</name>
<dbReference type="SUPFAM" id="SSF109998">
    <property type="entry name" value="Triger factor/SurA peptide-binding domain-like"/>
    <property type="match status" value="1"/>
</dbReference>
<evidence type="ECO:0000259" key="8">
    <source>
        <dbReference type="Pfam" id="PF05697"/>
    </source>
</evidence>
<evidence type="ECO:0000256" key="4">
    <source>
        <dbReference type="ARBA" id="ARBA00023110"/>
    </source>
</evidence>
<reference evidence="10" key="1">
    <citation type="submission" date="2020-05" db="EMBL/GenBank/DDBJ databases">
        <authorList>
            <person name="Chiriac C."/>
            <person name="Salcher M."/>
            <person name="Ghai R."/>
            <person name="Kavagutti S V."/>
        </authorList>
    </citation>
    <scope>NUCLEOTIDE SEQUENCE</scope>
</reference>
<dbReference type="PIRSF" id="PIRSF003095">
    <property type="entry name" value="Trigger_factor"/>
    <property type="match status" value="1"/>
</dbReference>
<dbReference type="HAMAP" id="MF_00303">
    <property type="entry name" value="Trigger_factor_Tig"/>
    <property type="match status" value="1"/>
</dbReference>
<dbReference type="GO" id="GO:0044183">
    <property type="term" value="F:protein folding chaperone"/>
    <property type="evidence" value="ECO:0007669"/>
    <property type="project" value="TreeGrafter"/>
</dbReference>
<keyword evidence="5" id="KW-0143">Chaperone</keyword>
<dbReference type="SUPFAM" id="SSF102735">
    <property type="entry name" value="Trigger factor ribosome-binding domain"/>
    <property type="match status" value="1"/>
</dbReference>
<evidence type="ECO:0000256" key="3">
    <source>
        <dbReference type="ARBA" id="ARBA00013194"/>
    </source>
</evidence>
<dbReference type="InterPro" id="IPR005215">
    <property type="entry name" value="Trig_fac"/>
</dbReference>
<accession>A0A6J7LI79</accession>
<dbReference type="InterPro" id="IPR008881">
    <property type="entry name" value="Trigger_fac_ribosome-bd_bac"/>
</dbReference>
<evidence type="ECO:0000256" key="2">
    <source>
        <dbReference type="ARBA" id="ARBA00005464"/>
    </source>
</evidence>
<dbReference type="NCBIfam" id="TIGR00115">
    <property type="entry name" value="tig"/>
    <property type="match status" value="1"/>
</dbReference>
<protein>
    <recommendedName>
        <fullName evidence="3">peptidylprolyl isomerase</fullName>
        <ecNumber evidence="3">5.2.1.8</ecNumber>
    </recommendedName>
</protein>
<evidence type="ECO:0000313" key="10">
    <source>
        <dbReference type="EMBL" id="CAB4965414.1"/>
    </source>
</evidence>
<dbReference type="GO" id="GO:0015031">
    <property type="term" value="P:protein transport"/>
    <property type="evidence" value="ECO:0007669"/>
    <property type="project" value="InterPro"/>
</dbReference>